<comment type="caution">
    <text evidence="6">The sequence shown here is derived from an EMBL/GenBank/DDBJ whole genome shotgun (WGS) entry which is preliminary data.</text>
</comment>
<dbReference type="InterPro" id="IPR001356">
    <property type="entry name" value="HD"/>
</dbReference>
<feature type="compositionally biased region" description="Polar residues" evidence="4">
    <location>
        <begin position="159"/>
        <end position="170"/>
    </location>
</feature>
<organism evidence="6 7">
    <name type="scientific">Tripterygium wilfordii</name>
    <name type="common">Thunder God vine</name>
    <dbReference type="NCBI Taxonomy" id="458696"/>
    <lineage>
        <taxon>Eukaryota</taxon>
        <taxon>Viridiplantae</taxon>
        <taxon>Streptophyta</taxon>
        <taxon>Embryophyta</taxon>
        <taxon>Tracheophyta</taxon>
        <taxon>Spermatophyta</taxon>
        <taxon>Magnoliopsida</taxon>
        <taxon>eudicotyledons</taxon>
        <taxon>Gunneridae</taxon>
        <taxon>Pentapetalae</taxon>
        <taxon>rosids</taxon>
        <taxon>fabids</taxon>
        <taxon>Celastrales</taxon>
        <taxon>Celastraceae</taxon>
        <taxon>Tripterygium</taxon>
    </lineage>
</organism>
<dbReference type="PANTHER" id="PTHR47713:SF2">
    <property type="entry name" value="HOMEODOMAIN-LIKE SUPERFAMILY PROTEIN"/>
    <property type="match status" value="1"/>
</dbReference>
<sequence>MFAVIAFRFMQHRDDKPILHFLLFVLMLKRVPLFEPKNTVIHSERERIAWKSKTMEDSSDSHSEETEISPKKNNKKRTLKTPAQVMALEKCYNVKNVTLPEHKYPEEEMTSWLSQQIGLTQKQVSGRFCHRRSKDRRLGDDAYANRRQDHSTGQDRGSGMQQDSLGSTKQGDCRSIDPKEAESLFNHDCPIANDIYKCTCHYSGKAIAADTTSSESASSQYMFSSRRRYMYDRETSGYQKQKVAVTEKNLKEAKGYKPSGYLKVMSKLDNAAIIDVMRRMGRHYREDGPPLGVDFQPLPPGAFELHCMELIHGPFFDRDPVHVHSKDVVGFQRRPSLGTVVKSHRLFKQNPSSYSYSNSISGHNTSVDMYEDSAREMSLYSSSSNNRANSEYDLEGMRSDSAPNHLHLHYDKLKSEQTAPWFHDYNIVGPKVVQRDESLSIPSNMKLGGRNFLSTEGRGLPTRTMKEEKLYVERKTVKKYRNPFIRKMNPENEMKVGQQVEAKFPHKDNAAKTSNY</sequence>
<dbReference type="InterPro" id="IPR009057">
    <property type="entry name" value="Homeodomain-like_sf"/>
</dbReference>
<evidence type="ECO:0000313" key="7">
    <source>
        <dbReference type="Proteomes" id="UP000593562"/>
    </source>
</evidence>
<name>A0A7J7C0H6_TRIWF</name>
<dbReference type="Pfam" id="PF00046">
    <property type="entry name" value="Homeodomain"/>
    <property type="match status" value="1"/>
</dbReference>
<keyword evidence="2 3" id="KW-0371">Homeobox</keyword>
<dbReference type="PROSITE" id="PS50071">
    <property type="entry name" value="HOMEOBOX_2"/>
    <property type="match status" value="1"/>
</dbReference>
<dbReference type="CDD" id="cd00086">
    <property type="entry name" value="homeodomain"/>
    <property type="match status" value="1"/>
</dbReference>
<feature type="compositionally biased region" description="Basic and acidic residues" evidence="4">
    <location>
        <begin position="52"/>
        <end position="70"/>
    </location>
</feature>
<feature type="DNA-binding region" description="Homeobox" evidence="2">
    <location>
        <begin position="73"/>
        <end position="139"/>
    </location>
</feature>
<dbReference type="AlphaFoldDB" id="A0A7J7C0H6"/>
<comment type="subcellular location">
    <subcellularLocation>
        <location evidence="1 2 3">Nucleus</location>
    </subcellularLocation>
</comment>
<dbReference type="PANTHER" id="PTHR47713">
    <property type="entry name" value="HOMEODOMAIN-LIKE SUPERFAMILY PROTEIN"/>
    <property type="match status" value="1"/>
</dbReference>
<dbReference type="GO" id="GO:0005634">
    <property type="term" value="C:nucleus"/>
    <property type="evidence" value="ECO:0007669"/>
    <property type="project" value="UniProtKB-SubCell"/>
</dbReference>
<dbReference type="SUPFAM" id="SSF46689">
    <property type="entry name" value="Homeodomain-like"/>
    <property type="match status" value="1"/>
</dbReference>
<keyword evidence="7" id="KW-1185">Reference proteome</keyword>
<evidence type="ECO:0000259" key="5">
    <source>
        <dbReference type="PROSITE" id="PS50071"/>
    </source>
</evidence>
<dbReference type="InParanoid" id="A0A7J7C0H6"/>
<evidence type="ECO:0000256" key="4">
    <source>
        <dbReference type="SAM" id="MobiDB-lite"/>
    </source>
</evidence>
<feature type="region of interest" description="Disordered" evidence="4">
    <location>
        <begin position="52"/>
        <end position="79"/>
    </location>
</feature>
<keyword evidence="2 3" id="KW-0238">DNA-binding</keyword>
<evidence type="ECO:0000256" key="2">
    <source>
        <dbReference type="PROSITE-ProRule" id="PRU00108"/>
    </source>
</evidence>
<feature type="compositionally biased region" description="Basic and acidic residues" evidence="4">
    <location>
        <begin position="136"/>
        <end position="153"/>
    </location>
</feature>
<protein>
    <submittedName>
        <fullName evidence="6">Homeobox protein 10 isoform X2</fullName>
    </submittedName>
</protein>
<dbReference type="GO" id="GO:0003677">
    <property type="term" value="F:DNA binding"/>
    <property type="evidence" value="ECO:0007669"/>
    <property type="project" value="UniProtKB-UniRule"/>
</dbReference>
<evidence type="ECO:0000256" key="3">
    <source>
        <dbReference type="RuleBase" id="RU000682"/>
    </source>
</evidence>
<reference evidence="6 7" key="1">
    <citation type="journal article" date="2020" name="Nat. Commun.">
        <title>Genome of Tripterygium wilfordii and identification of cytochrome P450 involved in triptolide biosynthesis.</title>
        <authorList>
            <person name="Tu L."/>
            <person name="Su P."/>
            <person name="Zhang Z."/>
            <person name="Gao L."/>
            <person name="Wang J."/>
            <person name="Hu T."/>
            <person name="Zhou J."/>
            <person name="Zhang Y."/>
            <person name="Zhao Y."/>
            <person name="Liu Y."/>
            <person name="Song Y."/>
            <person name="Tong Y."/>
            <person name="Lu Y."/>
            <person name="Yang J."/>
            <person name="Xu C."/>
            <person name="Jia M."/>
            <person name="Peters R.J."/>
            <person name="Huang L."/>
            <person name="Gao W."/>
        </authorList>
    </citation>
    <scope>NUCLEOTIDE SEQUENCE [LARGE SCALE GENOMIC DNA]</scope>
    <source>
        <strain evidence="7">cv. XIE 37</strain>
        <tissue evidence="6">Leaf</tissue>
    </source>
</reference>
<feature type="domain" description="Homeobox" evidence="5">
    <location>
        <begin position="71"/>
        <end position="138"/>
    </location>
</feature>
<evidence type="ECO:0000256" key="1">
    <source>
        <dbReference type="ARBA" id="ARBA00004123"/>
    </source>
</evidence>
<dbReference type="EMBL" id="JAAARO010000022">
    <property type="protein sequence ID" value="KAF5727598.1"/>
    <property type="molecule type" value="Genomic_DNA"/>
</dbReference>
<keyword evidence="2 3" id="KW-0539">Nucleus</keyword>
<feature type="region of interest" description="Disordered" evidence="4">
    <location>
        <begin position="124"/>
        <end position="173"/>
    </location>
</feature>
<dbReference type="FunCoup" id="A0A7J7C0H6">
    <property type="interactions" value="1050"/>
</dbReference>
<gene>
    <name evidence="6" type="ORF">HS088_TW22G01294</name>
</gene>
<dbReference type="Gene3D" id="1.10.10.60">
    <property type="entry name" value="Homeodomain-like"/>
    <property type="match status" value="1"/>
</dbReference>
<dbReference type="SMART" id="SM00389">
    <property type="entry name" value="HOX"/>
    <property type="match status" value="1"/>
</dbReference>
<evidence type="ECO:0000313" key="6">
    <source>
        <dbReference type="EMBL" id="KAF5727598.1"/>
    </source>
</evidence>
<dbReference type="Proteomes" id="UP000593562">
    <property type="component" value="Unassembled WGS sequence"/>
</dbReference>
<proteinExistence type="predicted"/>
<accession>A0A7J7C0H6</accession>